<protein>
    <submittedName>
        <fullName evidence="1">Uncharacterized protein</fullName>
    </submittedName>
</protein>
<reference evidence="1 2" key="1">
    <citation type="submission" date="2024-02" db="EMBL/GenBank/DDBJ databases">
        <title>Rhodopirellula caenicola NBRC 110016.</title>
        <authorList>
            <person name="Ichikawa N."/>
            <person name="Katano-Makiyama Y."/>
            <person name="Hidaka K."/>
        </authorList>
    </citation>
    <scope>NUCLEOTIDE SEQUENCE [LARGE SCALE GENOMIC DNA]</scope>
    <source>
        <strain evidence="1 2">NBRC 110016</strain>
    </source>
</reference>
<organism evidence="1 2">
    <name type="scientific">Novipirellula caenicola</name>
    <dbReference type="NCBI Taxonomy" id="1536901"/>
    <lineage>
        <taxon>Bacteria</taxon>
        <taxon>Pseudomonadati</taxon>
        <taxon>Planctomycetota</taxon>
        <taxon>Planctomycetia</taxon>
        <taxon>Pirellulales</taxon>
        <taxon>Pirellulaceae</taxon>
        <taxon>Novipirellula</taxon>
    </lineage>
</organism>
<dbReference type="EMBL" id="BAABRO010000018">
    <property type="protein sequence ID" value="GAA5509965.1"/>
    <property type="molecule type" value="Genomic_DNA"/>
</dbReference>
<evidence type="ECO:0000313" key="1">
    <source>
        <dbReference type="EMBL" id="GAA5509965.1"/>
    </source>
</evidence>
<name>A0ABP9VZG7_9BACT</name>
<gene>
    <name evidence="1" type="ORF">Rcae01_05470</name>
</gene>
<dbReference type="Proteomes" id="UP001416858">
    <property type="component" value="Unassembled WGS sequence"/>
</dbReference>
<accession>A0ABP9VZG7</accession>
<sequence length="187" mass="21058">MACNPKEEEKAAIMELRKQRYVERIRALAQNSDSHVDLNQQDNLDNGLAAALDFMSQKLAEPNASDTLSHDLTAILELVVPEFSDACKIDLFDKSSCIRRFAKYASDELLLDNNATVVRERADHPTRIKIALSDGISFLGAIEFQRLPHRGPFTMDEHLDAKVLASRVSKRIVRMSHARFSGASYRN</sequence>
<dbReference type="RefSeq" id="WP_345687481.1">
    <property type="nucleotide sequence ID" value="NZ_BAABRO010000018.1"/>
</dbReference>
<comment type="caution">
    <text evidence="1">The sequence shown here is derived from an EMBL/GenBank/DDBJ whole genome shotgun (WGS) entry which is preliminary data.</text>
</comment>
<keyword evidence="2" id="KW-1185">Reference proteome</keyword>
<evidence type="ECO:0000313" key="2">
    <source>
        <dbReference type="Proteomes" id="UP001416858"/>
    </source>
</evidence>
<proteinExistence type="predicted"/>